<feature type="transmembrane region" description="Helical" evidence="1">
    <location>
        <begin position="251"/>
        <end position="271"/>
    </location>
</feature>
<protein>
    <recommendedName>
        <fullName evidence="4">DUF998 domain-containing protein</fullName>
    </recommendedName>
</protein>
<evidence type="ECO:0000313" key="2">
    <source>
        <dbReference type="EMBL" id="GIN20731.1"/>
    </source>
</evidence>
<feature type="transmembrane region" description="Helical" evidence="1">
    <location>
        <begin position="218"/>
        <end position="239"/>
    </location>
</feature>
<dbReference type="Proteomes" id="UP000680279">
    <property type="component" value="Unassembled WGS sequence"/>
</dbReference>
<feature type="transmembrane region" description="Helical" evidence="1">
    <location>
        <begin position="77"/>
        <end position="95"/>
    </location>
</feature>
<dbReference type="RefSeq" id="WP_212962831.1">
    <property type="nucleotide sequence ID" value="NZ_BOQT01000005.1"/>
</dbReference>
<name>A0ABQ4K4S7_9BACI</name>
<feature type="transmembrane region" description="Helical" evidence="1">
    <location>
        <begin position="48"/>
        <end position="70"/>
    </location>
</feature>
<comment type="caution">
    <text evidence="2">The sequence shown here is derived from an EMBL/GenBank/DDBJ whole genome shotgun (WGS) entry which is preliminary data.</text>
</comment>
<keyword evidence="1" id="KW-1133">Transmembrane helix</keyword>
<keyword evidence="1" id="KW-0812">Transmembrane</keyword>
<feature type="transmembrane region" description="Helical" evidence="1">
    <location>
        <begin position="115"/>
        <end position="136"/>
    </location>
</feature>
<feature type="transmembrane region" description="Helical" evidence="1">
    <location>
        <begin position="12"/>
        <end position="33"/>
    </location>
</feature>
<keyword evidence="3" id="KW-1185">Reference proteome</keyword>
<keyword evidence="1" id="KW-0472">Membrane</keyword>
<feature type="transmembrane region" description="Helical" evidence="1">
    <location>
        <begin position="185"/>
        <end position="206"/>
    </location>
</feature>
<gene>
    <name evidence="2" type="ORF">J1TS3_18650</name>
</gene>
<accession>A0ABQ4K4S7</accession>
<evidence type="ECO:0008006" key="4">
    <source>
        <dbReference type="Google" id="ProtNLM"/>
    </source>
</evidence>
<organism evidence="2 3">
    <name type="scientific">Siminovitchia fordii</name>
    <dbReference type="NCBI Taxonomy" id="254759"/>
    <lineage>
        <taxon>Bacteria</taxon>
        <taxon>Bacillati</taxon>
        <taxon>Bacillota</taxon>
        <taxon>Bacilli</taxon>
        <taxon>Bacillales</taxon>
        <taxon>Bacillaceae</taxon>
        <taxon>Siminovitchia</taxon>
    </lineage>
</organism>
<reference evidence="2 3" key="1">
    <citation type="submission" date="2021-03" db="EMBL/GenBank/DDBJ databases">
        <title>Antimicrobial resistance genes in bacteria isolated from Japanese honey, and their potential for conferring macrolide and lincosamide resistance in the American foulbrood pathogen Paenibacillus larvae.</title>
        <authorList>
            <person name="Okamoto M."/>
            <person name="Kumagai M."/>
            <person name="Kanamori H."/>
            <person name="Takamatsu D."/>
        </authorList>
    </citation>
    <scope>NUCLEOTIDE SEQUENCE [LARGE SCALE GENOMIC DNA]</scope>
    <source>
        <strain evidence="2 3">J1TS3</strain>
    </source>
</reference>
<dbReference type="EMBL" id="BOQT01000005">
    <property type="protein sequence ID" value="GIN20731.1"/>
    <property type="molecule type" value="Genomic_DNA"/>
</dbReference>
<sequence length="286" mass="31425">MLKVKLFEGEKGLVMTGLVGFLLAAFTAVFIFIRGPIVLPEGNLGDAFSFNAAIGMFILSIAAILPLAGFSPRKRKVIRLLFIAASLYAYTIETIQHFRGLNPRFSREGSAMDIIAGMVFGVVSLLLIILCFLLMIQFFRNKASHRPLLIFGIRYAFLSVLVANLAGVGMILLEGRFIGNAGNLIVIHGLGFHALQTLILLGWLLEKIQGKERLRKRMIHFGSIAWSLSILLIGVQTALGQSVFEFSLLPITAGILLFAWFGIVIAAFVLVKSAREDLKAEQTFII</sequence>
<evidence type="ECO:0000313" key="3">
    <source>
        <dbReference type="Proteomes" id="UP000680279"/>
    </source>
</evidence>
<evidence type="ECO:0000256" key="1">
    <source>
        <dbReference type="SAM" id="Phobius"/>
    </source>
</evidence>
<proteinExistence type="predicted"/>
<feature type="transmembrane region" description="Helical" evidence="1">
    <location>
        <begin position="148"/>
        <end position="173"/>
    </location>
</feature>